<feature type="transmembrane region" description="Helical" evidence="1">
    <location>
        <begin position="120"/>
        <end position="151"/>
    </location>
</feature>
<dbReference type="EMBL" id="PXYT01000012">
    <property type="protein sequence ID" value="PSR30191.1"/>
    <property type="molecule type" value="Genomic_DNA"/>
</dbReference>
<reference evidence="2 3" key="1">
    <citation type="journal article" date="2014" name="BMC Genomics">
        <title>Comparison of environmental and isolate Sulfobacillus genomes reveals diverse carbon, sulfur, nitrogen, and hydrogen metabolisms.</title>
        <authorList>
            <person name="Justice N.B."/>
            <person name="Norman A."/>
            <person name="Brown C.T."/>
            <person name="Singh A."/>
            <person name="Thomas B.C."/>
            <person name="Banfield J.F."/>
        </authorList>
    </citation>
    <scope>NUCLEOTIDE SEQUENCE [LARGE SCALE GENOMIC DNA]</scope>
    <source>
        <strain evidence="2">AMDSBA1</strain>
    </source>
</reference>
<sequence>MSSSSISINWTPMIVGFVAGLISRLFSLKTGTTHYPGYPSGYISQLALAVIAAMIGSSVLIALIGKQFTAATFLTLAATQFRDVRNTERQTLAQEEKLILVSRGPGYIEGIAITYEARNYLAMLVALLTSAITMVGGLVIGVIGAVIVVIIGEIFMSGQHLGDIVDVEPAKIWFDKGSLLYVGDVMMMEVGLPHPRERYEKEGLGVVLTPKNERGQAVLWNISQRQAISYEAAAAVGVQKDVGYPEQTPLCRMAMPAGTGKAGLSILPVDHDMNKLIRAIKRTPVLESSKWNRMTSPVLNRKEM</sequence>
<keyword evidence="1" id="KW-1133">Transmembrane helix</keyword>
<dbReference type="Pfam" id="PF14045">
    <property type="entry name" value="YIEGIA"/>
    <property type="match status" value="1"/>
</dbReference>
<evidence type="ECO:0000313" key="3">
    <source>
        <dbReference type="Proteomes" id="UP000242699"/>
    </source>
</evidence>
<dbReference type="Proteomes" id="UP000242699">
    <property type="component" value="Unassembled WGS sequence"/>
</dbReference>
<keyword evidence="1" id="KW-0812">Transmembrane</keyword>
<keyword evidence="1" id="KW-0472">Membrane</keyword>
<proteinExistence type="predicted"/>
<feature type="transmembrane region" description="Helical" evidence="1">
    <location>
        <begin position="46"/>
        <end position="65"/>
    </location>
</feature>
<gene>
    <name evidence="2" type="ORF">C7B43_06690</name>
</gene>
<evidence type="ECO:0000256" key="1">
    <source>
        <dbReference type="SAM" id="Phobius"/>
    </source>
</evidence>
<evidence type="ECO:0008006" key="4">
    <source>
        <dbReference type="Google" id="ProtNLM"/>
    </source>
</evidence>
<dbReference type="AlphaFoldDB" id="A0A2T2X6R0"/>
<name>A0A2T2X6R0_9FIRM</name>
<dbReference type="InterPro" id="IPR025918">
    <property type="entry name" value="YIEGIA"/>
</dbReference>
<comment type="caution">
    <text evidence="2">The sequence shown here is derived from an EMBL/GenBank/DDBJ whole genome shotgun (WGS) entry which is preliminary data.</text>
</comment>
<evidence type="ECO:0000313" key="2">
    <source>
        <dbReference type="EMBL" id="PSR30191.1"/>
    </source>
</evidence>
<accession>A0A2T2X6R0</accession>
<feature type="transmembrane region" description="Helical" evidence="1">
    <location>
        <begin position="6"/>
        <end position="26"/>
    </location>
</feature>
<organism evidence="2 3">
    <name type="scientific">Sulfobacillus benefaciens</name>
    <dbReference type="NCBI Taxonomy" id="453960"/>
    <lineage>
        <taxon>Bacteria</taxon>
        <taxon>Bacillati</taxon>
        <taxon>Bacillota</taxon>
        <taxon>Clostridia</taxon>
        <taxon>Eubacteriales</taxon>
        <taxon>Clostridiales Family XVII. Incertae Sedis</taxon>
        <taxon>Sulfobacillus</taxon>
    </lineage>
</organism>
<protein>
    <recommendedName>
        <fullName evidence="4">YIEGIA protein</fullName>
    </recommendedName>
</protein>